<organism evidence="1 2">
    <name type="scientific">Cetraspora pellucida</name>
    <dbReference type="NCBI Taxonomy" id="1433469"/>
    <lineage>
        <taxon>Eukaryota</taxon>
        <taxon>Fungi</taxon>
        <taxon>Fungi incertae sedis</taxon>
        <taxon>Mucoromycota</taxon>
        <taxon>Glomeromycotina</taxon>
        <taxon>Glomeromycetes</taxon>
        <taxon>Diversisporales</taxon>
        <taxon>Gigasporaceae</taxon>
        <taxon>Cetraspora</taxon>
    </lineage>
</organism>
<keyword evidence="2" id="KW-1185">Reference proteome</keyword>
<dbReference type="EMBL" id="CAJVPW010020374">
    <property type="protein sequence ID" value="CAG8688820.1"/>
    <property type="molecule type" value="Genomic_DNA"/>
</dbReference>
<proteinExistence type="predicted"/>
<dbReference type="Proteomes" id="UP000789366">
    <property type="component" value="Unassembled WGS sequence"/>
</dbReference>
<comment type="caution">
    <text evidence="1">The sequence shown here is derived from an EMBL/GenBank/DDBJ whole genome shotgun (WGS) entry which is preliminary data.</text>
</comment>
<reference evidence="1" key="1">
    <citation type="submission" date="2021-06" db="EMBL/GenBank/DDBJ databases">
        <authorList>
            <person name="Kallberg Y."/>
            <person name="Tangrot J."/>
            <person name="Rosling A."/>
        </authorList>
    </citation>
    <scope>NUCLEOTIDE SEQUENCE</scope>
    <source>
        <strain evidence="1">28 12/20/2015</strain>
    </source>
</reference>
<evidence type="ECO:0000313" key="1">
    <source>
        <dbReference type="EMBL" id="CAG8688820.1"/>
    </source>
</evidence>
<accession>A0ACA9P5H1</accession>
<protein>
    <submittedName>
        <fullName evidence="1">12654_t:CDS:1</fullName>
    </submittedName>
</protein>
<name>A0ACA9P5H1_9GLOM</name>
<sequence length="63" mass="7271">AKKTTAGNDMQSVIIVMGSFYRFFVTILKSGTRSCRLSFSKRVATRRKCLIQLKVRSTRLRAW</sequence>
<evidence type="ECO:0000313" key="2">
    <source>
        <dbReference type="Proteomes" id="UP000789366"/>
    </source>
</evidence>
<feature type="non-terminal residue" evidence="1">
    <location>
        <position position="1"/>
    </location>
</feature>
<gene>
    <name evidence="1" type="ORF">SPELUC_LOCUS10636</name>
</gene>